<evidence type="ECO:0000313" key="1">
    <source>
        <dbReference type="EMBL" id="KAK7316688.1"/>
    </source>
</evidence>
<protein>
    <submittedName>
        <fullName evidence="1">Uncharacterized protein</fullName>
    </submittedName>
</protein>
<dbReference type="EMBL" id="JAYKXN010000001">
    <property type="protein sequence ID" value="KAK7316688.1"/>
    <property type="molecule type" value="Genomic_DNA"/>
</dbReference>
<evidence type="ECO:0000313" key="2">
    <source>
        <dbReference type="Proteomes" id="UP001359559"/>
    </source>
</evidence>
<comment type="caution">
    <text evidence="1">The sequence shown here is derived from an EMBL/GenBank/DDBJ whole genome shotgun (WGS) entry which is preliminary data.</text>
</comment>
<reference evidence="1 2" key="1">
    <citation type="submission" date="2024-01" db="EMBL/GenBank/DDBJ databases">
        <title>The genomes of 5 underutilized Papilionoideae crops provide insights into root nodulation and disease resistance.</title>
        <authorList>
            <person name="Yuan L."/>
        </authorList>
    </citation>
    <scope>NUCLEOTIDE SEQUENCE [LARGE SCALE GENOMIC DNA]</scope>
    <source>
        <strain evidence="1">LY-2023</strain>
        <tissue evidence="1">Leaf</tissue>
    </source>
</reference>
<proteinExistence type="predicted"/>
<sequence length="87" mass="10300">MFHKAHYYKIKEMEEASSHRRGYVPVLVGKEEEDVEKIWVTIKAIQHLTIVELLEKSVDKYGYQHGLLRIIHDVDNFKAILHNITKK</sequence>
<dbReference type="Proteomes" id="UP001359559">
    <property type="component" value="Unassembled WGS sequence"/>
</dbReference>
<name>A0AAN9KI45_CLITE</name>
<dbReference type="AlphaFoldDB" id="A0AAN9KI45"/>
<gene>
    <name evidence="1" type="ORF">RJT34_00335</name>
</gene>
<keyword evidence="2" id="KW-1185">Reference proteome</keyword>
<accession>A0AAN9KI45</accession>
<organism evidence="1 2">
    <name type="scientific">Clitoria ternatea</name>
    <name type="common">Butterfly pea</name>
    <dbReference type="NCBI Taxonomy" id="43366"/>
    <lineage>
        <taxon>Eukaryota</taxon>
        <taxon>Viridiplantae</taxon>
        <taxon>Streptophyta</taxon>
        <taxon>Embryophyta</taxon>
        <taxon>Tracheophyta</taxon>
        <taxon>Spermatophyta</taxon>
        <taxon>Magnoliopsida</taxon>
        <taxon>eudicotyledons</taxon>
        <taxon>Gunneridae</taxon>
        <taxon>Pentapetalae</taxon>
        <taxon>rosids</taxon>
        <taxon>fabids</taxon>
        <taxon>Fabales</taxon>
        <taxon>Fabaceae</taxon>
        <taxon>Papilionoideae</taxon>
        <taxon>50 kb inversion clade</taxon>
        <taxon>NPAAA clade</taxon>
        <taxon>indigoferoid/millettioid clade</taxon>
        <taxon>Phaseoleae</taxon>
        <taxon>Clitoria</taxon>
    </lineage>
</organism>